<evidence type="ECO:0000256" key="3">
    <source>
        <dbReference type="ARBA" id="ARBA00022723"/>
    </source>
</evidence>
<comment type="caution">
    <text evidence="8">The sequence shown here is derived from an EMBL/GenBank/DDBJ whole genome shotgun (WGS) entry which is preliminary data.</text>
</comment>
<evidence type="ECO:0000256" key="1">
    <source>
        <dbReference type="ARBA" id="ARBA00010617"/>
    </source>
</evidence>
<dbReference type="InterPro" id="IPR001128">
    <property type="entry name" value="Cyt_P450"/>
</dbReference>
<dbReference type="InterPro" id="IPR036396">
    <property type="entry name" value="Cyt_P450_sf"/>
</dbReference>
<keyword evidence="2 7" id="KW-0349">Heme</keyword>
<organism evidence="8 9">
    <name type="scientific">Kitasatospora xanthocidica</name>
    <dbReference type="NCBI Taxonomy" id="83382"/>
    <lineage>
        <taxon>Bacteria</taxon>
        <taxon>Bacillati</taxon>
        <taxon>Actinomycetota</taxon>
        <taxon>Actinomycetes</taxon>
        <taxon>Kitasatosporales</taxon>
        <taxon>Streptomycetaceae</taxon>
        <taxon>Kitasatospora</taxon>
    </lineage>
</organism>
<dbReference type="CDD" id="cd11033">
    <property type="entry name" value="CYP142-like"/>
    <property type="match status" value="1"/>
</dbReference>
<dbReference type="Proteomes" id="UP000263377">
    <property type="component" value="Unassembled WGS sequence"/>
</dbReference>
<reference evidence="8 9" key="1">
    <citation type="submission" date="2018-08" db="EMBL/GenBank/DDBJ databases">
        <title>Diversity &amp; Physiological Properties of Lignin-Decomposing Actinobacteria from Soil.</title>
        <authorList>
            <person name="Roh S.G."/>
            <person name="Kim S.B."/>
        </authorList>
    </citation>
    <scope>NUCLEOTIDE SEQUENCE [LARGE SCALE GENOMIC DNA]</scope>
    <source>
        <strain evidence="8 9">MMS17-GH009</strain>
    </source>
</reference>
<dbReference type="Pfam" id="PF00067">
    <property type="entry name" value="p450"/>
    <property type="match status" value="1"/>
</dbReference>
<evidence type="ECO:0000313" key="9">
    <source>
        <dbReference type="Proteomes" id="UP000263377"/>
    </source>
</evidence>
<dbReference type="GO" id="GO:0020037">
    <property type="term" value="F:heme binding"/>
    <property type="evidence" value="ECO:0007669"/>
    <property type="project" value="InterPro"/>
</dbReference>
<evidence type="ECO:0000256" key="5">
    <source>
        <dbReference type="ARBA" id="ARBA00023004"/>
    </source>
</evidence>
<dbReference type="PROSITE" id="PS00086">
    <property type="entry name" value="CYTOCHROME_P450"/>
    <property type="match status" value="1"/>
</dbReference>
<dbReference type="PRINTS" id="PR00359">
    <property type="entry name" value="BP450"/>
</dbReference>
<dbReference type="InterPro" id="IPR017972">
    <property type="entry name" value="Cyt_P450_CS"/>
</dbReference>
<name>A0A372ZQC5_9ACTN</name>
<dbReference type="GO" id="GO:0008395">
    <property type="term" value="F:steroid hydroxylase activity"/>
    <property type="evidence" value="ECO:0007669"/>
    <property type="project" value="TreeGrafter"/>
</dbReference>
<dbReference type="AlphaFoldDB" id="A0A372ZQC5"/>
<keyword evidence="5 7" id="KW-0408">Iron</keyword>
<dbReference type="FunFam" id="1.10.630.10:FF:000018">
    <property type="entry name" value="Cytochrome P450 monooxygenase"/>
    <property type="match status" value="1"/>
</dbReference>
<keyword evidence="3 7" id="KW-0479">Metal-binding</keyword>
<dbReference type="SUPFAM" id="SSF48264">
    <property type="entry name" value="Cytochrome P450"/>
    <property type="match status" value="1"/>
</dbReference>
<dbReference type="GO" id="GO:0006707">
    <property type="term" value="P:cholesterol catabolic process"/>
    <property type="evidence" value="ECO:0007669"/>
    <property type="project" value="TreeGrafter"/>
</dbReference>
<sequence length="411" mass="44970">MTTVPPTARCPVLAPQPVDLIDPDLYHAGGAHEAWRRLRREAPVSWQPVGDIGYWSIVGHAEANRVLRDHATFTSEQGTLLNLLGKGDPAGGRQMAATDPPRHAHLRGPLQQALSIKTVENDREAIRRVVVDLLRPLADGGPYDFAAAMATLPMAVIGTMMALPQQDWPRLVRLAHACIAADDPEFQLADGPQATLVTAHRELFAYFQDLVTERRRAPGDDLVSVLLTMELDGRRLSPGEIVSNCYSLLLGATVTTAQPPIAAMVELAGTPVLDDWAAHPELLGSGVEEALRWASPTQHFMRHTTRDVEVRGVPIPAGDAVVVWLASANRDETVFADPYTFDIRRRPNKHIAFGVGAHYCIGHTVARVALRILFAELLGRFTDFELAGAPRRMRSNVIAGFTHLPVTARTR</sequence>
<keyword evidence="9" id="KW-1185">Reference proteome</keyword>
<keyword evidence="4 7" id="KW-0560">Oxidoreductase</keyword>
<evidence type="ECO:0000256" key="6">
    <source>
        <dbReference type="ARBA" id="ARBA00023033"/>
    </source>
</evidence>
<evidence type="ECO:0000313" key="8">
    <source>
        <dbReference type="EMBL" id="RGD57447.1"/>
    </source>
</evidence>
<dbReference type="PANTHER" id="PTHR46696:SF4">
    <property type="entry name" value="BIOTIN BIOSYNTHESIS CYTOCHROME P450"/>
    <property type="match status" value="1"/>
</dbReference>
<dbReference type="PANTHER" id="PTHR46696">
    <property type="entry name" value="P450, PUTATIVE (EUROFUNG)-RELATED"/>
    <property type="match status" value="1"/>
</dbReference>
<keyword evidence="6 7" id="KW-0503">Monooxygenase</keyword>
<dbReference type="EMBL" id="QVIG01000001">
    <property type="protein sequence ID" value="RGD57447.1"/>
    <property type="molecule type" value="Genomic_DNA"/>
</dbReference>
<dbReference type="InterPro" id="IPR002397">
    <property type="entry name" value="Cyt_P450_B"/>
</dbReference>
<proteinExistence type="inferred from homology"/>
<evidence type="ECO:0000256" key="4">
    <source>
        <dbReference type="ARBA" id="ARBA00023002"/>
    </source>
</evidence>
<dbReference type="RefSeq" id="WP_117486226.1">
    <property type="nucleotide sequence ID" value="NZ_QVIG01000001.1"/>
</dbReference>
<gene>
    <name evidence="8" type="ORF">DR950_06250</name>
</gene>
<accession>A0A372ZQC5</accession>
<dbReference type="Gene3D" id="1.10.630.10">
    <property type="entry name" value="Cytochrome P450"/>
    <property type="match status" value="1"/>
</dbReference>
<comment type="similarity">
    <text evidence="1 7">Belongs to the cytochrome P450 family.</text>
</comment>
<protein>
    <submittedName>
        <fullName evidence="8">Cytochrome P450</fullName>
    </submittedName>
</protein>
<dbReference type="GO" id="GO:0036199">
    <property type="term" value="F:cholest-4-en-3-one 26-monooxygenase activity"/>
    <property type="evidence" value="ECO:0007669"/>
    <property type="project" value="TreeGrafter"/>
</dbReference>
<evidence type="ECO:0000256" key="2">
    <source>
        <dbReference type="ARBA" id="ARBA00022617"/>
    </source>
</evidence>
<evidence type="ECO:0000256" key="7">
    <source>
        <dbReference type="RuleBase" id="RU000461"/>
    </source>
</evidence>
<dbReference type="GO" id="GO:0005506">
    <property type="term" value="F:iron ion binding"/>
    <property type="evidence" value="ECO:0007669"/>
    <property type="project" value="InterPro"/>
</dbReference>